<dbReference type="RefSeq" id="WP_268075612.1">
    <property type="nucleotide sequence ID" value="NZ_CP109965.1"/>
</dbReference>
<feature type="transmembrane region" description="Helical" evidence="1">
    <location>
        <begin position="90"/>
        <end position="110"/>
    </location>
</feature>
<evidence type="ECO:0000256" key="1">
    <source>
        <dbReference type="SAM" id="Phobius"/>
    </source>
</evidence>
<feature type="transmembrane region" description="Helical" evidence="1">
    <location>
        <begin position="18"/>
        <end position="37"/>
    </location>
</feature>
<dbReference type="Proteomes" id="UP001163726">
    <property type="component" value="Chromosome"/>
</dbReference>
<dbReference type="EMBL" id="CP109965">
    <property type="protein sequence ID" value="WAJ71148.1"/>
    <property type="molecule type" value="Genomic_DNA"/>
</dbReference>
<keyword evidence="3" id="KW-1185">Reference proteome</keyword>
<feature type="transmembrane region" description="Helical" evidence="1">
    <location>
        <begin position="174"/>
        <end position="196"/>
    </location>
</feature>
<keyword evidence="1" id="KW-0812">Transmembrane</keyword>
<evidence type="ECO:0000313" key="2">
    <source>
        <dbReference type="EMBL" id="WAJ71148.1"/>
    </source>
</evidence>
<keyword evidence="1" id="KW-1133">Transmembrane helix</keyword>
<sequence length="230" mass="26438">MSAHHFSAQIKHALKQNLIPGLVLQLFAIIIVLSYFYLPQVHYFFAHLTELRQTYGIAFVFISTALFGGFIPFLYLWFSSSFKQNQSIGLVGVFYLIFWGIKGVEVSFFYELQGYLFGYENNLATIAVKTAVDQFIYSALWAVPSISIAYLWMENSFSLKQTQLHINKHLFTKVIPVVVLSNWMVWIPAVSIVYLMPADLQIMLFNLVLCFWVLMLAVLNENPDQDPHSS</sequence>
<proteinExistence type="predicted"/>
<feature type="transmembrane region" description="Helical" evidence="1">
    <location>
        <begin position="135"/>
        <end position="153"/>
    </location>
</feature>
<keyword evidence="1" id="KW-0472">Membrane</keyword>
<reference evidence="2" key="1">
    <citation type="submission" date="2022-10" db="EMBL/GenBank/DDBJ databases">
        <title>Catenovulum adriacola sp. nov. isolated in the Harbour of Susak.</title>
        <authorList>
            <person name="Schoch T."/>
            <person name="Reich S.J."/>
            <person name="Stoeferle S."/>
            <person name="Flaiz M."/>
            <person name="Kazda M."/>
            <person name="Riedel C.U."/>
            <person name="Duerre P."/>
        </authorList>
    </citation>
    <scope>NUCLEOTIDE SEQUENCE</scope>
    <source>
        <strain evidence="2">TS8</strain>
    </source>
</reference>
<organism evidence="2 3">
    <name type="scientific">Catenovulum adriaticum</name>
    <dbReference type="NCBI Taxonomy" id="2984846"/>
    <lineage>
        <taxon>Bacteria</taxon>
        <taxon>Pseudomonadati</taxon>
        <taxon>Pseudomonadota</taxon>
        <taxon>Gammaproteobacteria</taxon>
        <taxon>Alteromonadales</taxon>
        <taxon>Alteromonadaceae</taxon>
        <taxon>Catenovulum</taxon>
    </lineage>
</organism>
<gene>
    <name evidence="2" type="ORF">OLW01_04900</name>
</gene>
<name>A0ABY7ANK3_9ALTE</name>
<protein>
    <submittedName>
        <fullName evidence="2">Uncharacterized protein</fullName>
    </submittedName>
</protein>
<feature type="transmembrane region" description="Helical" evidence="1">
    <location>
        <begin position="57"/>
        <end position="78"/>
    </location>
</feature>
<evidence type="ECO:0000313" key="3">
    <source>
        <dbReference type="Proteomes" id="UP001163726"/>
    </source>
</evidence>
<feature type="transmembrane region" description="Helical" evidence="1">
    <location>
        <begin position="202"/>
        <end position="219"/>
    </location>
</feature>
<accession>A0ABY7ANK3</accession>